<reference evidence="9" key="1">
    <citation type="journal article" date="2022" name="Environ. Microbiol.">
        <title>Geoalkalibacter halelectricus SAP #1 sp. nov. possessing extracellular electron transfer and mineral#reducing capabilities from a haloalkaline environment.</title>
        <authorList>
            <person name="Yadav S."/>
            <person name="Singh R."/>
            <person name="Sundharam S.S."/>
            <person name="Chaudhary S."/>
            <person name="Krishnamurthi S."/>
            <person name="Patil S.A."/>
        </authorList>
    </citation>
    <scope>NUCLEOTIDE SEQUENCE</scope>
    <source>
        <strain evidence="9">SAP-1</strain>
    </source>
</reference>
<dbReference type="PANTHER" id="PTHR47786">
    <property type="entry name" value="ALPHA-1,4-GLUCAN:MALTOSE-1-PHOSPHATE MALTOSYLTRANSFERASE"/>
    <property type="match status" value="1"/>
</dbReference>
<evidence type="ECO:0000256" key="7">
    <source>
        <dbReference type="SAM" id="MobiDB-lite"/>
    </source>
</evidence>
<keyword evidence="3 6" id="KW-0808">Transferase</keyword>
<dbReference type="InterPro" id="IPR049171">
    <property type="entry name" value="GLGE_C"/>
</dbReference>
<evidence type="ECO:0000256" key="5">
    <source>
        <dbReference type="ARBA" id="ARBA00048735"/>
    </source>
</evidence>
<dbReference type="CDD" id="cd11344">
    <property type="entry name" value="AmyAc_GlgE_like"/>
    <property type="match status" value="1"/>
</dbReference>
<dbReference type="InterPro" id="IPR026585">
    <property type="entry name" value="GlgE"/>
</dbReference>
<gene>
    <name evidence="6" type="primary">glgE</name>
    <name evidence="9" type="ORF">L9S41_16210</name>
</gene>
<dbReference type="Gene3D" id="2.60.40.10">
    <property type="entry name" value="Immunoglobulins"/>
    <property type="match status" value="1"/>
</dbReference>
<feature type="binding site" evidence="6">
    <location>
        <position position="393"/>
    </location>
    <ligand>
        <name>alpha-maltose 1-phosphate</name>
        <dbReference type="ChEBI" id="CHEBI:63576"/>
    </ligand>
</feature>
<feature type="site" description="Transition state stabilizer" evidence="6">
    <location>
        <position position="479"/>
    </location>
</feature>
<feature type="binding site" evidence="6">
    <location>
        <position position="321"/>
    </location>
    <ligand>
        <name>alpha-maltose 1-phosphate</name>
        <dbReference type="ChEBI" id="CHEBI:63576"/>
    </ligand>
</feature>
<evidence type="ECO:0000256" key="4">
    <source>
        <dbReference type="ARBA" id="ARBA00023277"/>
    </source>
</evidence>
<evidence type="ECO:0000313" key="10">
    <source>
        <dbReference type="Proteomes" id="UP001060414"/>
    </source>
</evidence>
<dbReference type="SUPFAM" id="SSF51445">
    <property type="entry name" value="(Trans)glycosidases"/>
    <property type="match status" value="1"/>
</dbReference>
<dbReference type="Gene3D" id="3.20.20.80">
    <property type="entry name" value="Glycosidases"/>
    <property type="match status" value="1"/>
</dbReference>
<keyword evidence="10" id="KW-1185">Reference proteome</keyword>
<name>A0ABY5ZPR2_9BACT</name>
<comment type="function">
    <text evidence="6">Maltosyltransferase that uses maltose 1-phosphate (M1P) as the sugar donor to elongate linear or branched alpha-(1-&gt;4)-glucans. Is involved in a branched alpha-glucan biosynthetic pathway from trehalose, together with TreS, Mak and GlgB.</text>
</comment>
<dbReference type="HAMAP" id="MF_02124">
    <property type="entry name" value="GlgE"/>
    <property type="match status" value="1"/>
</dbReference>
<dbReference type="Proteomes" id="UP001060414">
    <property type="component" value="Chromosome"/>
</dbReference>
<dbReference type="Pfam" id="PF11896">
    <property type="entry name" value="GlgE_dom_N_S"/>
    <property type="match status" value="1"/>
</dbReference>
<feature type="active site" description="Nucleophile" evidence="6">
    <location>
        <position position="392"/>
    </location>
</feature>
<dbReference type="InterPro" id="IPR021828">
    <property type="entry name" value="GlgE_dom_N/S"/>
</dbReference>
<accession>A0ABY5ZPR2</accession>
<evidence type="ECO:0000313" key="9">
    <source>
        <dbReference type="EMBL" id="UWZ79206.1"/>
    </source>
</evidence>
<protein>
    <recommendedName>
        <fullName evidence="6">Alpha-1,4-glucan:maltose-1-phosphate maltosyltransferase</fullName>
        <shortName evidence="6">GMPMT</shortName>
        <ecNumber evidence="6">2.4.99.16</ecNumber>
    </recommendedName>
    <alternativeName>
        <fullName evidence="6">(1-&gt;4)-alpha-D-glucan:maltose-1-phosphate alpha-D-maltosyltransferase</fullName>
    </alternativeName>
</protein>
<evidence type="ECO:0000256" key="1">
    <source>
        <dbReference type="ARBA" id="ARBA00011738"/>
    </source>
</evidence>
<feature type="active site" description="Proton donor" evidence="6">
    <location>
        <position position="421"/>
    </location>
</feature>
<keyword evidence="2 6" id="KW-0328">Glycosyltransferase</keyword>
<evidence type="ECO:0000256" key="6">
    <source>
        <dbReference type="HAMAP-Rule" id="MF_02124"/>
    </source>
</evidence>
<sequence>MTLRTGGGGDISASAPGRCRVVIENITPRVDAGRFAVKRALGEQVVVGADVFCDGHDELSALLLHRHADEDQWHKVPMKHLGNDRWEARFTVTALGSSYYTVEARVDHFLTWRKDLAKRFAAGQDLDVDREIGARLCEAAALRAGSDAARDLRSWATRLREAPDDAAALRLAEDEALAALMAWHYDPQLVTLAENELRVDVERERALFSAWYELFPRSCCTEKDAHGTFADCERLLPEIARMGFDVVYFPPIHPIGRTNRKGKNNSTVAEADDPGSPWAIGAAEGGHTDIHPELGTLEDFRRFIARAAEYGIEVAMDIAFQCAPDHPYVRRHPAWFRWRPDGSVQYAENPPKKYQDIIPFDFETSEWRDLWQELTEVFRYWIAQGVKIFRVDNPHTKPFGFWEHLIGAIKSEHPETIFLSEAFTRPKVMYRLAKLGFSQSYTYFSWRNTKWELEQYMRDLAAPPVRDFFRPNFWPNTPDILPEVLQYGGRPAFVIRFILAATLSSNYGIYGPPFELFVGEALPGKEEYKDSEKYEIRCWDWDNAEHMRELIARINHIRRDNPALQTTWNVHFCETDNDNLLCYVKATEERDNLLLIAVNLDPFHTQKGKIRLPMESLGLSPGHPFLAHDLLGEGRNIWHSEWNAVELDPRQLPAAVFRLYPRLRREQDFDYFM</sequence>
<feature type="domain" description="Glycosyl hydrolase family 13 catalytic" evidence="8">
    <location>
        <begin position="209"/>
        <end position="604"/>
    </location>
</feature>
<dbReference type="InterPro" id="IPR006047">
    <property type="entry name" value="GH13_cat_dom"/>
</dbReference>
<evidence type="ECO:0000259" key="8">
    <source>
        <dbReference type="SMART" id="SM00642"/>
    </source>
</evidence>
<dbReference type="InterPro" id="IPR013783">
    <property type="entry name" value="Ig-like_fold"/>
</dbReference>
<dbReference type="InterPro" id="IPR017853">
    <property type="entry name" value="GH"/>
</dbReference>
<proteinExistence type="inferred from homology"/>
<dbReference type="Pfam" id="PF21702">
    <property type="entry name" value="GLGE_C"/>
    <property type="match status" value="1"/>
</dbReference>
<keyword evidence="4 6" id="KW-0119">Carbohydrate metabolism</keyword>
<evidence type="ECO:0000256" key="3">
    <source>
        <dbReference type="ARBA" id="ARBA00022679"/>
    </source>
</evidence>
<dbReference type="EMBL" id="CP092109">
    <property type="protein sequence ID" value="UWZ79206.1"/>
    <property type="molecule type" value="Genomic_DNA"/>
</dbReference>
<dbReference type="PANTHER" id="PTHR47786:SF2">
    <property type="entry name" value="GLYCOSYL HYDROLASE FAMILY 13 CATALYTIC DOMAIN-CONTAINING PROTEIN"/>
    <property type="match status" value="1"/>
</dbReference>
<organism evidence="9 10">
    <name type="scientific">Geoalkalibacter halelectricus</name>
    <dbReference type="NCBI Taxonomy" id="2847045"/>
    <lineage>
        <taxon>Bacteria</taxon>
        <taxon>Pseudomonadati</taxon>
        <taxon>Thermodesulfobacteriota</taxon>
        <taxon>Desulfuromonadia</taxon>
        <taxon>Desulfuromonadales</taxon>
        <taxon>Geoalkalibacteraceae</taxon>
        <taxon>Geoalkalibacter</taxon>
    </lineage>
</organism>
<dbReference type="SMART" id="SM00642">
    <property type="entry name" value="Aamy"/>
    <property type="match status" value="1"/>
</dbReference>
<comment type="subunit">
    <text evidence="1 6">Homodimer.</text>
</comment>
<dbReference type="Gene3D" id="2.60.40.1180">
    <property type="entry name" value="Golgi alpha-mannosidase II"/>
    <property type="match status" value="1"/>
</dbReference>
<dbReference type="RefSeq" id="WP_260747563.1">
    <property type="nucleotide sequence ID" value="NZ_CP092109.1"/>
</dbReference>
<dbReference type="EC" id="2.4.99.16" evidence="6"/>
<dbReference type="InterPro" id="IPR013780">
    <property type="entry name" value="Glyco_hydro_b"/>
</dbReference>
<feature type="binding site" evidence="6">
    <location>
        <position position="261"/>
    </location>
    <ligand>
        <name>alpha-maltose 1-phosphate</name>
        <dbReference type="ChEBI" id="CHEBI:63576"/>
    </ligand>
</feature>
<comment type="catalytic activity">
    <reaction evidence="5 6">
        <text>alpha-maltose 1-phosphate + [(1-&gt;4)-alpha-D-glucosyl](n) = [(1-&gt;4)-alpha-D-glucosyl](n+2) + phosphate</text>
        <dbReference type="Rhea" id="RHEA:42692"/>
        <dbReference type="Rhea" id="RHEA-COMP:9584"/>
        <dbReference type="Rhea" id="RHEA-COMP:10183"/>
        <dbReference type="ChEBI" id="CHEBI:15444"/>
        <dbReference type="ChEBI" id="CHEBI:43474"/>
        <dbReference type="ChEBI" id="CHEBI:63576"/>
        <dbReference type="EC" id="2.4.99.16"/>
    </reaction>
</comment>
<feature type="binding site" evidence="6">
    <location>
        <begin position="533"/>
        <end position="534"/>
    </location>
    <ligand>
        <name>alpha-maltose 1-phosphate</name>
        <dbReference type="ChEBI" id="CHEBI:63576"/>
    </ligand>
</feature>
<comment type="similarity">
    <text evidence="6">Belongs to the glycosyl hydrolase 13 family. GlgE subfamily.</text>
</comment>
<feature type="region of interest" description="Disordered" evidence="7">
    <location>
        <begin position="259"/>
        <end position="284"/>
    </location>
</feature>
<dbReference type="Gene3D" id="1.20.58.80">
    <property type="entry name" value="Phosphotransferase system, lactose/cellobiose-type IIA subunit"/>
    <property type="match status" value="1"/>
</dbReference>
<feature type="binding site" evidence="6">
    <location>
        <position position="356"/>
    </location>
    <ligand>
        <name>alpha-maltose 1-phosphate</name>
        <dbReference type="ChEBI" id="CHEBI:63576"/>
    </ligand>
</feature>
<evidence type="ECO:0000256" key="2">
    <source>
        <dbReference type="ARBA" id="ARBA00022676"/>
    </source>
</evidence>